<dbReference type="GO" id="GO:0003676">
    <property type="term" value="F:nucleic acid binding"/>
    <property type="evidence" value="ECO:0007669"/>
    <property type="project" value="InterPro"/>
</dbReference>
<evidence type="ECO:0000256" key="8">
    <source>
        <dbReference type="ARBA" id="ARBA00023480"/>
    </source>
</evidence>
<dbReference type="Proteomes" id="UP000053732">
    <property type="component" value="Unassembled WGS sequence"/>
</dbReference>
<dbReference type="PROSITE" id="PS50879">
    <property type="entry name" value="RNASE_H_1"/>
    <property type="match status" value="1"/>
</dbReference>
<dbReference type="SUPFAM" id="SSF57667">
    <property type="entry name" value="beta-beta-alpha zinc fingers"/>
    <property type="match status" value="1"/>
</dbReference>
<dbReference type="PANTHER" id="PTHR31661:SF1">
    <property type="entry name" value="CDAN1-INTERACTING NUCLEASE 1"/>
    <property type="match status" value="1"/>
</dbReference>
<keyword evidence="3" id="KW-0963">Cytoplasm</keyword>
<evidence type="ECO:0000313" key="11">
    <source>
        <dbReference type="Proteomes" id="UP000053732"/>
    </source>
</evidence>
<proteinExistence type="predicted"/>
<dbReference type="CDD" id="cd09276">
    <property type="entry name" value="Rnase_HI_RT_non_LTR"/>
    <property type="match status" value="1"/>
</dbReference>
<name>A0A0G4PMF6_PENC3</name>
<dbReference type="InterPro" id="IPR002156">
    <property type="entry name" value="RNaseH_domain"/>
</dbReference>
<dbReference type="InterPro" id="IPR022755">
    <property type="entry name" value="Znf_C2H2_jaz"/>
</dbReference>
<sequence length="708" mass="80731">MAICVPCDRQFTTQHALEQHLQSSKHRCQDCNRFFQSTRSKDQHINTSQNHCIRTQSGIADKTHPQASRYDSEMTRNQTAVLVVGATVDDFISPYTGVPRTTVTPVFKMACHLRFTKPDVEMLLRRIDTQLDHGVISALIEAALRLLPPDNTPEGRLEAKERMQQKIERALLHELSFVDQLRDLGYQFLTEIEQKELQLRPTPDIRFLEPVWIHGHLCHWIEYKSYFGFKASPFITSKDKRQFKKYVFELGSGAVVYKLGFETDHITVPKPPQTLEVEAYVLPTHIRLRHRAQSTITRLHTLPKDHPIRSTLQRAQKRRNNIGSYSRFPLARALKTMNLERLQHLEMIDPRQRPPWRTEAFTEIEIEPDREMATQQAEAIQSNSNIVAYSDASGRQGHLGAAAVILNNNLEVSKSLQSQVGPMNRWSVHAAELIGILQAINLINKFAFKQRRSTGEQLRLATILSDSISALQAIQNPGNKSGQQIIHAILQAATNIKTHGVTIRLQWIPEHCAAPGNDSADRLAKEAAIPGKTHTFCPLLSREKSFVRNNIHAQWEKEWKEAGEGSHLRTIDNALPAKYTRRLYGPLPRNRAYLLSQLRTGHCWLATFAKAFRFQDNDRCGCGDRETLKHVLWDSPDLRELRRELREKVGDAFNNVSSLLGGSQEERRGQIYHASRAKTVDAVLDFAEASQRFRSRAPRGQLDNVNGN</sequence>
<evidence type="ECO:0000256" key="6">
    <source>
        <dbReference type="ARBA" id="ARBA00022833"/>
    </source>
</evidence>
<dbReference type="GO" id="GO:0004523">
    <property type="term" value="F:RNA-DNA hybrid ribonuclease activity"/>
    <property type="evidence" value="ECO:0007669"/>
    <property type="project" value="InterPro"/>
</dbReference>
<feature type="domain" description="RNase H type-1" evidence="9">
    <location>
        <begin position="382"/>
        <end position="529"/>
    </location>
</feature>
<gene>
    <name evidence="10" type="ORF">PCAMFM013_S022g000002</name>
</gene>
<dbReference type="Pfam" id="PF00075">
    <property type="entry name" value="RNase_H"/>
    <property type="match status" value="1"/>
</dbReference>
<dbReference type="Gene3D" id="3.30.160.60">
    <property type="entry name" value="Classic Zinc Finger"/>
    <property type="match status" value="1"/>
</dbReference>
<dbReference type="STRING" id="1429867.A0A0G4PMF6"/>
<organism evidence="10 11">
    <name type="scientific">Penicillium camemberti (strain FM 013)</name>
    <dbReference type="NCBI Taxonomy" id="1429867"/>
    <lineage>
        <taxon>Eukaryota</taxon>
        <taxon>Fungi</taxon>
        <taxon>Dikarya</taxon>
        <taxon>Ascomycota</taxon>
        <taxon>Pezizomycotina</taxon>
        <taxon>Eurotiomycetes</taxon>
        <taxon>Eurotiomycetidae</taxon>
        <taxon>Eurotiales</taxon>
        <taxon>Aspergillaceae</taxon>
        <taxon>Penicillium</taxon>
    </lineage>
</organism>
<dbReference type="InterPro" id="IPR036397">
    <property type="entry name" value="RNaseH_sf"/>
</dbReference>
<dbReference type="PANTHER" id="PTHR31661">
    <property type="entry name" value="SIMILAR TO CDNA SEQUENCE BC052040"/>
    <property type="match status" value="1"/>
</dbReference>
<dbReference type="Pfam" id="PF12171">
    <property type="entry name" value="zf-C2H2_jaz"/>
    <property type="match status" value="1"/>
</dbReference>
<dbReference type="GO" id="GO:0005737">
    <property type="term" value="C:cytoplasm"/>
    <property type="evidence" value="ECO:0007669"/>
    <property type="project" value="UniProtKB-SubCell"/>
</dbReference>
<dbReference type="Gene3D" id="3.30.420.10">
    <property type="entry name" value="Ribonuclease H-like superfamily/Ribonuclease H"/>
    <property type="match status" value="1"/>
</dbReference>
<evidence type="ECO:0000256" key="4">
    <source>
        <dbReference type="ARBA" id="ARBA00022723"/>
    </source>
</evidence>
<keyword evidence="11" id="KW-1185">Reference proteome</keyword>
<dbReference type="PROSITE" id="PS00028">
    <property type="entry name" value="ZINC_FINGER_C2H2_1"/>
    <property type="match status" value="1"/>
</dbReference>
<dbReference type="Pfam" id="PF14811">
    <property type="entry name" value="TPD"/>
    <property type="match status" value="1"/>
</dbReference>
<dbReference type="InterPro" id="IPR013087">
    <property type="entry name" value="Znf_C2H2_type"/>
</dbReference>
<evidence type="ECO:0000259" key="9">
    <source>
        <dbReference type="PROSITE" id="PS50879"/>
    </source>
</evidence>
<accession>A0A0G4PMF6</accession>
<dbReference type="InterPro" id="IPR029404">
    <property type="entry name" value="CDIN1"/>
</dbReference>
<evidence type="ECO:0000256" key="5">
    <source>
        <dbReference type="ARBA" id="ARBA00022771"/>
    </source>
</evidence>
<keyword evidence="6" id="KW-0862">Zinc</keyword>
<dbReference type="InterPro" id="IPR012337">
    <property type="entry name" value="RNaseH-like_sf"/>
</dbReference>
<comment type="subcellular location">
    <subcellularLocation>
        <location evidence="2">Cytoplasm</location>
    </subcellularLocation>
    <subcellularLocation>
        <location evidence="1">Nucleus</location>
    </subcellularLocation>
</comment>
<dbReference type="SUPFAM" id="SSF53098">
    <property type="entry name" value="Ribonuclease H-like"/>
    <property type="match status" value="1"/>
</dbReference>
<reference evidence="10 11" key="1">
    <citation type="journal article" date="2014" name="Nat. Commun.">
        <title>Multiple recent horizontal transfers of a large genomic region in cheese making fungi.</title>
        <authorList>
            <person name="Cheeseman K."/>
            <person name="Ropars J."/>
            <person name="Renault P."/>
            <person name="Dupont J."/>
            <person name="Gouzy J."/>
            <person name="Branca A."/>
            <person name="Abraham A.L."/>
            <person name="Ceppi M."/>
            <person name="Conseiller E."/>
            <person name="Debuchy R."/>
            <person name="Malagnac F."/>
            <person name="Goarin A."/>
            <person name="Silar P."/>
            <person name="Lacoste S."/>
            <person name="Sallet E."/>
            <person name="Bensimon A."/>
            <person name="Giraud T."/>
            <person name="Brygoo Y."/>
        </authorList>
    </citation>
    <scope>NUCLEOTIDE SEQUENCE [LARGE SCALE GENOMIC DNA]</scope>
    <source>
        <strain evidence="11">FM 013</strain>
    </source>
</reference>
<evidence type="ECO:0000256" key="1">
    <source>
        <dbReference type="ARBA" id="ARBA00004123"/>
    </source>
</evidence>
<evidence type="ECO:0000256" key="3">
    <source>
        <dbReference type="ARBA" id="ARBA00022490"/>
    </source>
</evidence>
<dbReference type="AlphaFoldDB" id="A0A0G4PMF6"/>
<evidence type="ECO:0000313" key="10">
    <source>
        <dbReference type="EMBL" id="CRL27323.1"/>
    </source>
</evidence>
<keyword evidence="7" id="KW-0539">Nucleus</keyword>
<dbReference type="EMBL" id="HG793155">
    <property type="protein sequence ID" value="CRL27323.1"/>
    <property type="molecule type" value="Genomic_DNA"/>
</dbReference>
<evidence type="ECO:0000256" key="7">
    <source>
        <dbReference type="ARBA" id="ARBA00023242"/>
    </source>
</evidence>
<keyword evidence="5" id="KW-0863">Zinc-finger</keyword>
<dbReference type="GO" id="GO:0008270">
    <property type="term" value="F:zinc ion binding"/>
    <property type="evidence" value="ECO:0007669"/>
    <property type="project" value="UniProtKB-KW"/>
</dbReference>
<evidence type="ECO:0000256" key="2">
    <source>
        <dbReference type="ARBA" id="ARBA00004496"/>
    </source>
</evidence>
<dbReference type="GO" id="GO:0005634">
    <property type="term" value="C:nucleus"/>
    <property type="evidence" value="ECO:0007669"/>
    <property type="project" value="UniProtKB-SubCell"/>
</dbReference>
<protein>
    <recommendedName>
        <fullName evidence="8">CDAN1-interacting nuclease 1</fullName>
    </recommendedName>
</protein>
<keyword evidence="4" id="KW-0479">Metal-binding</keyword>
<dbReference type="InterPro" id="IPR036236">
    <property type="entry name" value="Znf_C2H2_sf"/>
</dbReference>